<dbReference type="OrthoDB" id="2021138at2759"/>
<keyword evidence="1" id="KW-0433">Leucine-rich repeat</keyword>
<dbReference type="Proteomes" id="UP000748531">
    <property type="component" value="Unassembled WGS sequence"/>
</dbReference>
<dbReference type="InterPro" id="IPR050216">
    <property type="entry name" value="LRR_domain-containing"/>
</dbReference>
<dbReference type="Gene3D" id="3.80.10.10">
    <property type="entry name" value="Ribonuclease Inhibitor"/>
    <property type="match status" value="1"/>
</dbReference>
<dbReference type="GO" id="GO:0005737">
    <property type="term" value="C:cytoplasm"/>
    <property type="evidence" value="ECO:0007669"/>
    <property type="project" value="TreeGrafter"/>
</dbReference>
<keyword evidence="2" id="KW-0677">Repeat</keyword>
<dbReference type="PROSITE" id="PS51450">
    <property type="entry name" value="LRR"/>
    <property type="match status" value="2"/>
</dbReference>
<dbReference type="PANTHER" id="PTHR48051">
    <property type="match status" value="1"/>
</dbReference>
<reference evidence="3" key="1">
    <citation type="submission" date="2019-05" db="EMBL/GenBank/DDBJ databases">
        <title>Annotation for the trematode Paragonimus heterotremus.</title>
        <authorList>
            <person name="Choi Y.-J."/>
        </authorList>
    </citation>
    <scope>NUCLEOTIDE SEQUENCE</scope>
    <source>
        <strain evidence="3">LC</strain>
    </source>
</reference>
<sequence>MPRQKSFTLSSVFGLKQTTHHKHKSRDSEIATLSDKITSISDCTAGVFQSIHGQSCSANLPNRKSVILREEGGKVISINKSRRIKHVDGIKIIAGSKDCTSLDLSNLSLNGLSPDIGSLTELVELFLYENKLVSLPSQICKLRKLQKLWLQENCLLSLPAELGLCIKLTHLDLRHNRLEGPLPVVITHLPSLVQLFLTYNKLTDIAGIGRLTVSFNV</sequence>
<keyword evidence="4" id="KW-1185">Reference proteome</keyword>
<dbReference type="InterPro" id="IPR001611">
    <property type="entry name" value="Leu-rich_rpt"/>
</dbReference>
<dbReference type="InterPro" id="IPR003591">
    <property type="entry name" value="Leu-rich_rpt_typical-subtyp"/>
</dbReference>
<name>A0A8J4TRZ6_9TREM</name>
<dbReference type="AlphaFoldDB" id="A0A8J4TRZ6"/>
<dbReference type="SUPFAM" id="SSF52058">
    <property type="entry name" value="L domain-like"/>
    <property type="match status" value="1"/>
</dbReference>
<dbReference type="Pfam" id="PF13855">
    <property type="entry name" value="LRR_8"/>
    <property type="match status" value="1"/>
</dbReference>
<evidence type="ECO:0000313" key="4">
    <source>
        <dbReference type="Proteomes" id="UP000748531"/>
    </source>
</evidence>
<proteinExistence type="predicted"/>
<organism evidence="3 4">
    <name type="scientific">Paragonimus heterotremus</name>
    <dbReference type="NCBI Taxonomy" id="100268"/>
    <lineage>
        <taxon>Eukaryota</taxon>
        <taxon>Metazoa</taxon>
        <taxon>Spiralia</taxon>
        <taxon>Lophotrochozoa</taxon>
        <taxon>Platyhelminthes</taxon>
        <taxon>Trematoda</taxon>
        <taxon>Digenea</taxon>
        <taxon>Plagiorchiida</taxon>
        <taxon>Troglotremata</taxon>
        <taxon>Troglotrematidae</taxon>
        <taxon>Paragonimus</taxon>
    </lineage>
</organism>
<accession>A0A8J4TRZ6</accession>
<dbReference type="SMART" id="SM00369">
    <property type="entry name" value="LRR_TYP"/>
    <property type="match status" value="3"/>
</dbReference>
<evidence type="ECO:0000256" key="2">
    <source>
        <dbReference type="ARBA" id="ARBA00022737"/>
    </source>
</evidence>
<dbReference type="PANTHER" id="PTHR48051:SF54">
    <property type="entry name" value="LEUCINE-RICH REPEAT-CONTAINING PROTEIN"/>
    <property type="match status" value="1"/>
</dbReference>
<evidence type="ECO:0000256" key="1">
    <source>
        <dbReference type="ARBA" id="ARBA00022614"/>
    </source>
</evidence>
<evidence type="ECO:0000313" key="3">
    <source>
        <dbReference type="EMBL" id="KAF5405404.1"/>
    </source>
</evidence>
<gene>
    <name evidence="3" type="ORF">PHET_00968</name>
</gene>
<comment type="caution">
    <text evidence="3">The sequence shown here is derived from an EMBL/GenBank/DDBJ whole genome shotgun (WGS) entry which is preliminary data.</text>
</comment>
<dbReference type="EMBL" id="LUCH01000338">
    <property type="protein sequence ID" value="KAF5405404.1"/>
    <property type="molecule type" value="Genomic_DNA"/>
</dbReference>
<protein>
    <submittedName>
        <fullName evidence="3">Leucine Rich repeat-containing domain protein</fullName>
    </submittedName>
</protein>
<dbReference type="InterPro" id="IPR032675">
    <property type="entry name" value="LRR_dom_sf"/>
</dbReference>